<dbReference type="FunFam" id="1.10.510.10:FF:000381">
    <property type="entry name" value="Putative receptor-like protein kinase"/>
    <property type="match status" value="1"/>
</dbReference>
<dbReference type="GO" id="GO:0006508">
    <property type="term" value="P:proteolysis"/>
    <property type="evidence" value="ECO:0007669"/>
    <property type="project" value="InterPro"/>
</dbReference>
<evidence type="ECO:0000256" key="4">
    <source>
        <dbReference type="ARBA" id="ARBA00022777"/>
    </source>
</evidence>
<dbReference type="InterPro" id="IPR000209">
    <property type="entry name" value="Peptidase_S8/S53_dom"/>
</dbReference>
<name>A0A8T2Z0A8_POPDE</name>
<dbReference type="InterPro" id="IPR034733">
    <property type="entry name" value="AcCoA_carboxyl_beta"/>
</dbReference>
<evidence type="ECO:0000256" key="6">
    <source>
        <dbReference type="PROSITE-ProRule" id="PRU10141"/>
    </source>
</evidence>
<dbReference type="Proteomes" id="UP000807159">
    <property type="component" value="Chromosome 4"/>
</dbReference>
<accession>A0A8T2Z0A8</accession>
<keyword evidence="7" id="KW-0812">Transmembrane</keyword>
<dbReference type="InterPro" id="IPR029045">
    <property type="entry name" value="ClpP/crotonase-like_dom_sf"/>
</dbReference>
<dbReference type="EMBL" id="JACEGQ020000004">
    <property type="protein sequence ID" value="KAH8510863.1"/>
    <property type="molecule type" value="Genomic_DNA"/>
</dbReference>
<dbReference type="FunFam" id="3.30.200.20:FF:000420">
    <property type="entry name" value="Putative receptor-like protein kinase"/>
    <property type="match status" value="1"/>
</dbReference>
<dbReference type="GO" id="GO:0004252">
    <property type="term" value="F:serine-type endopeptidase activity"/>
    <property type="evidence" value="ECO:0007669"/>
    <property type="project" value="InterPro"/>
</dbReference>
<evidence type="ECO:0000256" key="5">
    <source>
        <dbReference type="ARBA" id="ARBA00022840"/>
    </source>
</evidence>
<keyword evidence="7" id="KW-1133">Transmembrane helix</keyword>
<evidence type="ECO:0000313" key="9">
    <source>
        <dbReference type="EMBL" id="KAH8510863.1"/>
    </source>
</evidence>
<dbReference type="PROSITE" id="PS00107">
    <property type="entry name" value="PROTEIN_KINASE_ATP"/>
    <property type="match status" value="1"/>
</dbReference>
<dbReference type="Pfam" id="PF01039">
    <property type="entry name" value="Carboxyl_trans"/>
    <property type="match status" value="1"/>
</dbReference>
<keyword evidence="2" id="KW-0808">Transferase</keyword>
<organism evidence="9 10">
    <name type="scientific">Populus deltoides</name>
    <name type="common">Eastern poplar</name>
    <name type="synonym">Eastern cottonwood</name>
    <dbReference type="NCBI Taxonomy" id="3696"/>
    <lineage>
        <taxon>Eukaryota</taxon>
        <taxon>Viridiplantae</taxon>
        <taxon>Streptophyta</taxon>
        <taxon>Embryophyta</taxon>
        <taxon>Tracheophyta</taxon>
        <taxon>Spermatophyta</taxon>
        <taxon>Magnoliopsida</taxon>
        <taxon>eudicotyledons</taxon>
        <taxon>Gunneridae</taxon>
        <taxon>Pentapetalae</taxon>
        <taxon>rosids</taxon>
        <taxon>fabids</taxon>
        <taxon>Malpighiales</taxon>
        <taxon>Salicaceae</taxon>
        <taxon>Saliceae</taxon>
        <taxon>Populus</taxon>
    </lineage>
</organism>
<keyword evidence="3 6" id="KW-0547">Nucleotide-binding</keyword>
<dbReference type="AlphaFoldDB" id="A0A8T2Z0A8"/>
<dbReference type="SUPFAM" id="SSF52096">
    <property type="entry name" value="ClpP/crotonase"/>
    <property type="match status" value="1"/>
</dbReference>
<dbReference type="PROSITE" id="PS00108">
    <property type="entry name" value="PROTEIN_KINASE_ST"/>
    <property type="match status" value="1"/>
</dbReference>
<evidence type="ECO:0000259" key="8">
    <source>
        <dbReference type="PROSITE" id="PS50011"/>
    </source>
</evidence>
<gene>
    <name evidence="9" type="ORF">H0E87_008409</name>
</gene>
<dbReference type="GO" id="GO:0004674">
    <property type="term" value="F:protein serine/threonine kinase activity"/>
    <property type="evidence" value="ECO:0007669"/>
    <property type="project" value="UniProtKB-KW"/>
</dbReference>
<dbReference type="InterPro" id="IPR011009">
    <property type="entry name" value="Kinase-like_dom_sf"/>
</dbReference>
<evidence type="ECO:0000256" key="1">
    <source>
        <dbReference type="ARBA" id="ARBA00022527"/>
    </source>
</evidence>
<dbReference type="InterPro" id="IPR017441">
    <property type="entry name" value="Protein_kinase_ATP_BS"/>
</dbReference>
<dbReference type="SUPFAM" id="SSF56112">
    <property type="entry name" value="Protein kinase-like (PK-like)"/>
    <property type="match status" value="1"/>
</dbReference>
<dbReference type="InterPro" id="IPR008271">
    <property type="entry name" value="Ser/Thr_kinase_AS"/>
</dbReference>
<dbReference type="InterPro" id="IPR041469">
    <property type="entry name" value="Subtilisin-like_FN3"/>
</dbReference>
<proteinExistence type="predicted"/>
<dbReference type="InterPro" id="IPR036852">
    <property type="entry name" value="Peptidase_S8/S53_dom_sf"/>
</dbReference>
<feature type="binding site" evidence="6">
    <location>
        <position position="353"/>
    </location>
    <ligand>
        <name>ATP</name>
        <dbReference type="ChEBI" id="CHEBI:30616"/>
    </ligand>
</feature>
<keyword evidence="7" id="KW-0472">Membrane</keyword>
<evidence type="ECO:0000256" key="3">
    <source>
        <dbReference type="ARBA" id="ARBA00022741"/>
    </source>
</evidence>
<dbReference type="Gene3D" id="1.10.510.10">
    <property type="entry name" value="Transferase(Phosphotransferase) domain 1"/>
    <property type="match status" value="1"/>
</dbReference>
<keyword evidence="1" id="KW-0723">Serine/threonine-protein kinase</keyword>
<dbReference type="Pfam" id="PF00069">
    <property type="entry name" value="Pkinase"/>
    <property type="match status" value="1"/>
</dbReference>
<dbReference type="CDD" id="cd14066">
    <property type="entry name" value="STKc_IRAK"/>
    <property type="match status" value="1"/>
</dbReference>
<dbReference type="PANTHER" id="PTHR47989:SF36">
    <property type="entry name" value="PROTEIN KINASE DOMAIN-CONTAINING PROTEIN"/>
    <property type="match status" value="1"/>
</dbReference>
<feature type="transmembrane region" description="Helical" evidence="7">
    <location>
        <begin position="252"/>
        <end position="275"/>
    </location>
</feature>
<sequence length="1008" mass="110611">MVVYRYALLLLLGLLGFIAMLLHLTMADCPLDLSGSNFTLAASMCSSKDGRGKCCRYINTFIAVSIARYANATSNLGVASNLSDRCLNSISQTMQLYGVPSDATVFCGFGTKIPVTYECKGRSTVTQMLGSPKFVDVAQNCRLPLLLESDCKRCLNAGIIYLHHLVGTDNNVTLSTCRDATFIALASQFDDASAVEIASCFFGVQGLNIPLEPPPSAVIPEAPPNPLTAAGPNQAILGLALKANHHPYHLTLVPIIGIAVTAAALVMLIVLMFLIRRKNREIEESENINKTFSRAFPPPRPTRKFQGPASMLRKFSYKETMKATNNFNTIIGQGGFGTVYKAEFSDGLVAAVKRMNKVSEQVEQEFCREIELLARLHHRHLVALRGFCIKKNERFLMYEHMANGSLKDHLHSPGSPLSWQVRIQIAIDVANALEYLHFYCNPPLCHRDIKSSNILLDENFVAKVADFGLAHALKDGSICFEPVDTDIRGTPGYMDPEYVVTQELTEKSDIYSYGVVLLEIVTARRAIQESKNLVEWSQIFMASDSRLPELVDPRIRDSFDLDQLQTIVTIVRWCTQKEGRARPSIKQVLRLLYESSDPMHSEFVRAVEDEECEGSEGGGRTSKEKSNKSDAIFQSGDYALCLRRSLFASINNHGLQESRSTTLTDLAAGQVPKVTIIVGGSFGAGNYAMCGRACSPSFLFLWPNAKISGNRGKEVCAWNFLDPKDVAGKFLFCDYDDESSQSLRYGPDIAGANGAIFSEDDAEFLQQDYVYMPIVIWHIFPLEDLIEDPHGLLKPDILSPGYHILAAWVPNKGFAPMREDDYLLTDYALVSGTSMSCSHVAGIAALLKASHHAWSSASIRSALMTTADVTGNAVGRIIDMTTEVAGTPLDFGAGHVNPNKVMDLDLVYDIEAEDCVNYLCAMSCTSQLIQIITGSSNFTCEYASLDLNYPSFLVLLNMTNTATTTFKKVLTNRAANSSVHHAVISAPQGMKALAQPTILAFSGKDSKS</sequence>
<dbReference type="InterPro" id="IPR000719">
    <property type="entry name" value="Prot_kinase_dom"/>
</dbReference>
<dbReference type="PROSITE" id="PS50011">
    <property type="entry name" value="PROTEIN_KINASE_DOM"/>
    <property type="match status" value="1"/>
</dbReference>
<dbReference type="Pfam" id="PF17766">
    <property type="entry name" value="fn3_6"/>
    <property type="match status" value="1"/>
</dbReference>
<dbReference type="SUPFAM" id="SSF52743">
    <property type="entry name" value="Subtilisin-like"/>
    <property type="match status" value="1"/>
</dbReference>
<dbReference type="Gene3D" id="3.30.200.20">
    <property type="entry name" value="Phosphorylase Kinase, domain 1"/>
    <property type="match status" value="1"/>
</dbReference>
<keyword evidence="4" id="KW-0418">Kinase</keyword>
<dbReference type="PANTHER" id="PTHR47989">
    <property type="entry name" value="OS01G0750732 PROTEIN"/>
    <property type="match status" value="1"/>
</dbReference>
<dbReference type="Gene3D" id="3.40.50.200">
    <property type="entry name" value="Peptidase S8/S53 domain"/>
    <property type="match status" value="1"/>
</dbReference>
<evidence type="ECO:0000256" key="7">
    <source>
        <dbReference type="SAM" id="Phobius"/>
    </source>
</evidence>
<dbReference type="Pfam" id="PF00082">
    <property type="entry name" value="Peptidase_S8"/>
    <property type="match status" value="1"/>
</dbReference>
<protein>
    <recommendedName>
        <fullName evidence="8">Protein kinase domain-containing protein</fullName>
    </recommendedName>
</protein>
<evidence type="ECO:0000313" key="10">
    <source>
        <dbReference type="Proteomes" id="UP000807159"/>
    </source>
</evidence>
<reference evidence="9" key="1">
    <citation type="journal article" date="2021" name="J. Hered.">
        <title>Genome Assembly of Salicaceae Populus deltoides (Eastern Cottonwood) I-69 Based on Nanopore Sequencing and Hi-C Technologies.</title>
        <authorList>
            <person name="Bai S."/>
            <person name="Wu H."/>
            <person name="Zhang J."/>
            <person name="Pan Z."/>
            <person name="Zhao W."/>
            <person name="Li Z."/>
            <person name="Tong C."/>
        </authorList>
    </citation>
    <scope>NUCLEOTIDE SEQUENCE</scope>
    <source>
        <tissue evidence="9">Leaf</tissue>
    </source>
</reference>
<dbReference type="Gene3D" id="3.90.226.10">
    <property type="entry name" value="2-enoyl-CoA Hydratase, Chain A, domain 1"/>
    <property type="match status" value="1"/>
</dbReference>
<dbReference type="Gene3D" id="2.60.40.2310">
    <property type="match status" value="1"/>
</dbReference>
<evidence type="ECO:0000256" key="2">
    <source>
        <dbReference type="ARBA" id="ARBA00022679"/>
    </source>
</evidence>
<feature type="domain" description="Protein kinase" evidence="8">
    <location>
        <begin position="325"/>
        <end position="603"/>
    </location>
</feature>
<comment type="caution">
    <text evidence="9">The sequence shown here is derived from an EMBL/GenBank/DDBJ whole genome shotgun (WGS) entry which is preliminary data.</text>
</comment>
<dbReference type="SMART" id="SM00220">
    <property type="entry name" value="S_TKc"/>
    <property type="match status" value="1"/>
</dbReference>
<dbReference type="Pfam" id="PF19160">
    <property type="entry name" value="SPARK"/>
    <property type="match status" value="1"/>
</dbReference>
<keyword evidence="10" id="KW-1185">Reference proteome</keyword>
<dbReference type="GO" id="GO:0005524">
    <property type="term" value="F:ATP binding"/>
    <property type="evidence" value="ECO:0007669"/>
    <property type="project" value="UniProtKB-UniRule"/>
</dbReference>
<dbReference type="InterPro" id="IPR043891">
    <property type="entry name" value="SPARK"/>
</dbReference>
<keyword evidence="5 6" id="KW-0067">ATP-binding</keyword>